<evidence type="ECO:0000256" key="4">
    <source>
        <dbReference type="ARBA" id="ARBA00022692"/>
    </source>
</evidence>
<dbReference type="InterPro" id="IPR002076">
    <property type="entry name" value="ELO_fam"/>
</dbReference>
<proteinExistence type="inferred from homology"/>
<keyword evidence="5 10" id="KW-0276">Fatty acid metabolism</keyword>
<gene>
    <name evidence="11" type="ORF">OSB1V03_LOCUS16564</name>
</gene>
<dbReference type="AlphaFoldDB" id="A0A7R9L701"/>
<feature type="transmembrane region" description="Helical" evidence="10">
    <location>
        <begin position="217"/>
        <end position="237"/>
    </location>
</feature>
<evidence type="ECO:0000256" key="10">
    <source>
        <dbReference type="RuleBase" id="RU361115"/>
    </source>
</evidence>
<evidence type="ECO:0000256" key="7">
    <source>
        <dbReference type="ARBA" id="ARBA00023098"/>
    </source>
</evidence>
<dbReference type="GO" id="GO:0030148">
    <property type="term" value="P:sphingolipid biosynthetic process"/>
    <property type="evidence" value="ECO:0007669"/>
    <property type="project" value="TreeGrafter"/>
</dbReference>
<dbReference type="PANTHER" id="PTHR11157:SF21">
    <property type="entry name" value="ELONGATION OF VERY LONG CHAIN FATTY ACIDS PROTEIN"/>
    <property type="match status" value="1"/>
</dbReference>
<dbReference type="GO" id="GO:0005789">
    <property type="term" value="C:endoplasmic reticulum membrane"/>
    <property type="evidence" value="ECO:0007669"/>
    <property type="project" value="TreeGrafter"/>
</dbReference>
<evidence type="ECO:0000256" key="2">
    <source>
        <dbReference type="ARBA" id="ARBA00022516"/>
    </source>
</evidence>
<evidence type="ECO:0000256" key="1">
    <source>
        <dbReference type="ARBA" id="ARBA00004141"/>
    </source>
</evidence>
<evidence type="ECO:0000256" key="6">
    <source>
        <dbReference type="ARBA" id="ARBA00022989"/>
    </source>
</evidence>
<comment type="similarity">
    <text evidence="10">Belongs to the ELO family.</text>
</comment>
<dbReference type="GO" id="GO:0042761">
    <property type="term" value="P:very long-chain fatty acid biosynthetic process"/>
    <property type="evidence" value="ECO:0007669"/>
    <property type="project" value="TreeGrafter"/>
</dbReference>
<name>A0A7R9L701_9ACAR</name>
<evidence type="ECO:0000313" key="12">
    <source>
        <dbReference type="Proteomes" id="UP000759131"/>
    </source>
</evidence>
<reference evidence="11" key="1">
    <citation type="submission" date="2020-11" db="EMBL/GenBank/DDBJ databases">
        <authorList>
            <person name="Tran Van P."/>
        </authorList>
    </citation>
    <scope>NUCLEOTIDE SEQUENCE</scope>
</reference>
<comment type="catalytic activity">
    <reaction evidence="10">
        <text>a very-long-chain acyl-CoA + malonyl-CoA + H(+) = a very-long-chain 3-oxoacyl-CoA + CO2 + CoA</text>
        <dbReference type="Rhea" id="RHEA:32727"/>
        <dbReference type="ChEBI" id="CHEBI:15378"/>
        <dbReference type="ChEBI" id="CHEBI:16526"/>
        <dbReference type="ChEBI" id="CHEBI:57287"/>
        <dbReference type="ChEBI" id="CHEBI:57384"/>
        <dbReference type="ChEBI" id="CHEBI:90725"/>
        <dbReference type="ChEBI" id="CHEBI:90736"/>
        <dbReference type="EC" id="2.3.1.199"/>
    </reaction>
</comment>
<comment type="subcellular location">
    <subcellularLocation>
        <location evidence="1">Membrane</location>
        <topology evidence="1">Multi-pass membrane protein</topology>
    </subcellularLocation>
</comment>
<keyword evidence="7 10" id="KW-0443">Lipid metabolism</keyword>
<feature type="transmembrane region" description="Helical" evidence="10">
    <location>
        <begin position="174"/>
        <end position="197"/>
    </location>
</feature>
<sequence>MMANNRTTYTAKMHYILHQYWVDETDDRIKPYVLIGGGPELFVTLMLLWLIFVVKLGPNLMANQKPFVLRKTLMVYNLILVVINAYFAYTAAKWLDYGFKPWFVGLTARNQLSDKAVAEIPEKIFYFYTKLIDLFDTIFFVLRKKSNQITFLHVYHHFIIPVFGYIAVKLFPQTIMVEVVCFVNSIVHTVMYSYYLLSSFGPWIQPYLWWKRYITRIQLLQFVIYGVAVLMGVYYGLHNDYPIALQWLSIWQPFMFFYMFYRFYVNSYNKNKVQ</sequence>
<keyword evidence="9 10" id="KW-0275">Fatty acid biosynthesis</keyword>
<dbReference type="GO" id="GO:0009922">
    <property type="term" value="F:fatty acid elongase activity"/>
    <property type="evidence" value="ECO:0007669"/>
    <property type="project" value="UniProtKB-EC"/>
</dbReference>
<keyword evidence="3 10" id="KW-0808">Transferase</keyword>
<dbReference type="PROSITE" id="PS01188">
    <property type="entry name" value="ELO"/>
    <property type="match status" value="1"/>
</dbReference>
<evidence type="ECO:0000256" key="5">
    <source>
        <dbReference type="ARBA" id="ARBA00022832"/>
    </source>
</evidence>
<feature type="transmembrane region" description="Helical" evidence="10">
    <location>
        <begin position="124"/>
        <end position="142"/>
    </location>
</feature>
<evidence type="ECO:0000256" key="8">
    <source>
        <dbReference type="ARBA" id="ARBA00023136"/>
    </source>
</evidence>
<keyword evidence="2 10" id="KW-0444">Lipid biosynthesis</keyword>
<dbReference type="Pfam" id="PF01151">
    <property type="entry name" value="ELO"/>
    <property type="match status" value="1"/>
</dbReference>
<evidence type="ECO:0000313" key="11">
    <source>
        <dbReference type="EMBL" id="CAD7636262.1"/>
    </source>
</evidence>
<dbReference type="PANTHER" id="PTHR11157">
    <property type="entry name" value="FATTY ACID ACYL TRANSFERASE-RELATED"/>
    <property type="match status" value="1"/>
</dbReference>
<feature type="transmembrane region" description="Helical" evidence="10">
    <location>
        <begin position="243"/>
        <end position="264"/>
    </location>
</feature>
<evidence type="ECO:0000256" key="3">
    <source>
        <dbReference type="ARBA" id="ARBA00022679"/>
    </source>
</evidence>
<dbReference type="GO" id="GO:0034626">
    <property type="term" value="P:fatty acid elongation, polyunsaturated fatty acid"/>
    <property type="evidence" value="ECO:0007669"/>
    <property type="project" value="TreeGrafter"/>
</dbReference>
<dbReference type="EC" id="2.3.1.199" evidence="10"/>
<feature type="transmembrane region" description="Helical" evidence="10">
    <location>
        <begin position="73"/>
        <end position="92"/>
    </location>
</feature>
<dbReference type="OrthoDB" id="6506036at2759"/>
<dbReference type="GO" id="GO:0019367">
    <property type="term" value="P:fatty acid elongation, saturated fatty acid"/>
    <property type="evidence" value="ECO:0007669"/>
    <property type="project" value="TreeGrafter"/>
</dbReference>
<feature type="transmembrane region" description="Helical" evidence="10">
    <location>
        <begin position="41"/>
        <end position="61"/>
    </location>
</feature>
<dbReference type="Proteomes" id="UP000759131">
    <property type="component" value="Unassembled WGS sequence"/>
</dbReference>
<organism evidence="11">
    <name type="scientific">Medioppia subpectinata</name>
    <dbReference type="NCBI Taxonomy" id="1979941"/>
    <lineage>
        <taxon>Eukaryota</taxon>
        <taxon>Metazoa</taxon>
        <taxon>Ecdysozoa</taxon>
        <taxon>Arthropoda</taxon>
        <taxon>Chelicerata</taxon>
        <taxon>Arachnida</taxon>
        <taxon>Acari</taxon>
        <taxon>Acariformes</taxon>
        <taxon>Sarcoptiformes</taxon>
        <taxon>Oribatida</taxon>
        <taxon>Brachypylina</taxon>
        <taxon>Oppioidea</taxon>
        <taxon>Oppiidae</taxon>
        <taxon>Medioppia</taxon>
    </lineage>
</organism>
<feature type="transmembrane region" description="Helical" evidence="10">
    <location>
        <begin position="149"/>
        <end position="168"/>
    </location>
</feature>
<dbReference type="GO" id="GO:0034625">
    <property type="term" value="P:fatty acid elongation, monounsaturated fatty acid"/>
    <property type="evidence" value="ECO:0007669"/>
    <property type="project" value="TreeGrafter"/>
</dbReference>
<protein>
    <recommendedName>
        <fullName evidence="10">Elongation of very long chain fatty acids protein</fullName>
        <ecNumber evidence="10">2.3.1.199</ecNumber>
    </recommendedName>
    <alternativeName>
        <fullName evidence="10">Very-long-chain 3-oxoacyl-CoA synthase</fullName>
    </alternativeName>
</protein>
<keyword evidence="6 10" id="KW-1133">Transmembrane helix</keyword>
<dbReference type="EMBL" id="CAJPIZ010018601">
    <property type="protein sequence ID" value="CAG2116605.1"/>
    <property type="molecule type" value="Genomic_DNA"/>
</dbReference>
<keyword evidence="4 10" id="KW-0812">Transmembrane</keyword>
<accession>A0A7R9L701</accession>
<keyword evidence="12" id="KW-1185">Reference proteome</keyword>
<dbReference type="EMBL" id="OC873176">
    <property type="protein sequence ID" value="CAD7636262.1"/>
    <property type="molecule type" value="Genomic_DNA"/>
</dbReference>
<evidence type="ECO:0000256" key="9">
    <source>
        <dbReference type="ARBA" id="ARBA00023160"/>
    </source>
</evidence>
<dbReference type="InterPro" id="IPR030457">
    <property type="entry name" value="ELO_CS"/>
</dbReference>
<keyword evidence="8 10" id="KW-0472">Membrane</keyword>